<gene>
    <name evidence="2" type="ORF">DI586_00830</name>
</gene>
<sequence>MTDEIHFQQILEDAWKSNDDPSHDMAHVMRVVNSAKEISKAEKGKLEIVLPAVWLHDCVNLPKDHANRHKASLYAADYAVQSLQHCGYTAEDLNAIHHAIEAHSFSANIEPKTLEAKIVQDADRLDSLGAIGIARTFAVSGILKRPLFDNEDPLAKNREANDKIYGLDHFFIKLYRIAETLHTDKAREIGHARVAFMKEFAAQIEKEVELHKS</sequence>
<dbReference type="GO" id="GO:0016787">
    <property type="term" value="F:hydrolase activity"/>
    <property type="evidence" value="ECO:0007669"/>
    <property type="project" value="UniProtKB-KW"/>
</dbReference>
<evidence type="ECO:0000313" key="2">
    <source>
        <dbReference type="EMBL" id="PZP57256.1"/>
    </source>
</evidence>
<keyword evidence="2" id="KW-0378">Hydrolase</keyword>
<evidence type="ECO:0000259" key="1">
    <source>
        <dbReference type="SMART" id="SM00471"/>
    </source>
</evidence>
<dbReference type="Gene3D" id="1.10.3210.50">
    <property type="match status" value="1"/>
</dbReference>
<dbReference type="CDD" id="cd00077">
    <property type="entry name" value="HDc"/>
    <property type="match status" value="1"/>
</dbReference>
<dbReference type="Proteomes" id="UP000249739">
    <property type="component" value="Unassembled WGS sequence"/>
</dbReference>
<dbReference type="InterPro" id="IPR003607">
    <property type="entry name" value="HD/PDEase_dom"/>
</dbReference>
<accession>A0A2W5HGE7</accession>
<dbReference type="PANTHER" id="PTHR33594:SF1">
    <property type="entry name" value="HD_PDEASE DOMAIN-CONTAINING PROTEIN"/>
    <property type="match status" value="1"/>
</dbReference>
<dbReference type="AlphaFoldDB" id="A0A2W5HGE7"/>
<protein>
    <submittedName>
        <fullName evidence="2">Phosphohydrolase</fullName>
    </submittedName>
</protein>
<dbReference type="InterPro" id="IPR006674">
    <property type="entry name" value="HD_domain"/>
</dbReference>
<organism evidence="2 3">
    <name type="scientific">Micavibrio aeruginosavorus</name>
    <dbReference type="NCBI Taxonomy" id="349221"/>
    <lineage>
        <taxon>Bacteria</taxon>
        <taxon>Pseudomonadati</taxon>
        <taxon>Bdellovibrionota</taxon>
        <taxon>Bdellovibrionia</taxon>
        <taxon>Bdellovibrionales</taxon>
        <taxon>Pseudobdellovibrionaceae</taxon>
        <taxon>Micavibrio</taxon>
    </lineage>
</organism>
<proteinExistence type="predicted"/>
<dbReference type="SUPFAM" id="SSF109604">
    <property type="entry name" value="HD-domain/PDEase-like"/>
    <property type="match status" value="1"/>
</dbReference>
<comment type="caution">
    <text evidence="2">The sequence shown here is derived from an EMBL/GenBank/DDBJ whole genome shotgun (WGS) entry which is preliminary data.</text>
</comment>
<dbReference type="Pfam" id="PF01966">
    <property type="entry name" value="HD"/>
    <property type="match status" value="1"/>
</dbReference>
<dbReference type="SMART" id="SM00471">
    <property type="entry name" value="HDc"/>
    <property type="match status" value="1"/>
</dbReference>
<dbReference type="PANTHER" id="PTHR33594">
    <property type="entry name" value="SUPERFAMILY HYDROLASE, PUTATIVE (AFU_ORTHOLOGUE AFUA_1G03035)-RELATED"/>
    <property type="match status" value="1"/>
</dbReference>
<dbReference type="EMBL" id="QFOT01000004">
    <property type="protein sequence ID" value="PZP57256.1"/>
    <property type="molecule type" value="Genomic_DNA"/>
</dbReference>
<reference evidence="2 3" key="1">
    <citation type="submission" date="2017-08" db="EMBL/GenBank/DDBJ databases">
        <title>Infants hospitalized years apart are colonized by the same room-sourced microbial strains.</title>
        <authorList>
            <person name="Brooks B."/>
            <person name="Olm M.R."/>
            <person name="Firek B.A."/>
            <person name="Baker R."/>
            <person name="Thomas B.C."/>
            <person name="Morowitz M.J."/>
            <person name="Banfield J.F."/>
        </authorList>
    </citation>
    <scope>NUCLEOTIDE SEQUENCE [LARGE SCALE GENOMIC DNA]</scope>
    <source>
        <strain evidence="2">S2_006_000_R2_64</strain>
    </source>
</reference>
<evidence type="ECO:0000313" key="3">
    <source>
        <dbReference type="Proteomes" id="UP000249739"/>
    </source>
</evidence>
<feature type="domain" description="HD/PDEase" evidence="1">
    <location>
        <begin position="20"/>
        <end position="137"/>
    </location>
</feature>
<name>A0A2W5HGE7_9BACT</name>